<gene>
    <name evidence="1" type="ORF">MM415B01925_0006</name>
</gene>
<organism evidence="1">
    <name type="scientific">viral metagenome</name>
    <dbReference type="NCBI Taxonomy" id="1070528"/>
    <lineage>
        <taxon>unclassified sequences</taxon>
        <taxon>metagenomes</taxon>
        <taxon>organismal metagenomes</taxon>
    </lineage>
</organism>
<proteinExistence type="predicted"/>
<evidence type="ECO:0000313" key="1">
    <source>
        <dbReference type="EMBL" id="QJA56129.1"/>
    </source>
</evidence>
<sequence>MSDRASRIEGESFTGLIPGNARRLTIAAAASGDRTVATPYKMSVSDSVIIATTALADAAAIIYLPSVAEAAGRIYCVVAPTGSTGGDISVYTREGTPAEISTYGDLDADGDYIVVYSTGTAWAVIGSLLG</sequence>
<dbReference type="EMBL" id="MT141201">
    <property type="protein sequence ID" value="QJA56129.1"/>
    <property type="molecule type" value="Genomic_DNA"/>
</dbReference>
<name>A0A6M3IFA7_9ZZZZ</name>
<accession>A0A6M3IFA7</accession>
<reference evidence="1" key="1">
    <citation type="submission" date="2020-03" db="EMBL/GenBank/DDBJ databases">
        <title>The deep terrestrial virosphere.</title>
        <authorList>
            <person name="Holmfeldt K."/>
            <person name="Nilsson E."/>
            <person name="Simone D."/>
            <person name="Lopez-Fernandez M."/>
            <person name="Wu X."/>
            <person name="de Brujin I."/>
            <person name="Lundin D."/>
            <person name="Andersson A."/>
            <person name="Bertilsson S."/>
            <person name="Dopson M."/>
        </authorList>
    </citation>
    <scope>NUCLEOTIDE SEQUENCE</scope>
    <source>
        <strain evidence="1">MM415B01925</strain>
    </source>
</reference>
<protein>
    <submittedName>
        <fullName evidence="1">Uncharacterized protein</fullName>
    </submittedName>
</protein>
<dbReference type="AlphaFoldDB" id="A0A6M3IFA7"/>